<sequence length="872" mass="94422">MSSILHRLSNTPSASVDRDPTRGQSSIPIGSSSILRKLSSTVSSSSLSLSSRRSSSLWTSVTSKAHILFKSHTSNRSRNSFTKNPRIKAGTKLCTIREDPANDNDNDKDKDPGEGLSDADRSPDPNHPNVKDRTASETNNTLHTVLAVDYQAPLGPFYMPRAIGIVVQPKTKNQPLLSSRAEGPVTLRAPRKSRLAGPLSSQKKRKTSPNTSSAIARLNTAPSTLHLKSRTTIQKHATAFGTAHQRKDRVVTVSKQSSMPSKAPSPKGETKAITSPRYSRPTNPALSKKGDIRSLSLNTKTGMVRAPTHSRRLAAPTHSTSIPFSKSNPKISQDLSRSKPLPALPRVALQHRISIKSPSFIPVNIPSSSDESEETDLSTPTRVGGKWRGSLTYPATTKASRLPTAGGSPRGGRTHPQQRPSHQKNIVKPSLPLRTALSSVKNTYQVPAPVQTSISPIPNSIPTVGNKGLVQGAPSKRGANVKNIQRGPVIASSTKARSPREVCTINAFAACPSPSDEFVHDKHRSQSFLGARPTSSFIPAVSSAAADSQVLSRCGSLIRTKKRRSKDRVESSSLQGMRDHRVTLSIVSPESPNISSNLGVSVGTAMEDSILAERPLSGLFSFQTEVSMLSLMHDFPDSSSQFLQDNQACRQSNPRSHPLYSPSLVGNSWTKRGRTHTIHFSTDEDRCPSSYSLPVPEDRSTVEEMNEAKAYLENFPEWVIEEDTTFIMARFSSAYPSSHQFYPSPSDSSSLPSPLGMAQNEPTSSSSQDRISMVLSLTSDTDIILRGGANRPPSSIAWESDQLSARMKSLEEDVRTGLCSSKIPGFRHAEENDTVRISSCFGLSGVSDTNSLLDLSTSWGRFGSNLLDVNLP</sequence>
<feature type="compositionally biased region" description="Polar residues" evidence="1">
    <location>
        <begin position="317"/>
        <end position="335"/>
    </location>
</feature>
<protein>
    <submittedName>
        <fullName evidence="2">Uncharacterized protein</fullName>
    </submittedName>
</protein>
<keyword evidence="3" id="KW-1185">Reference proteome</keyword>
<feature type="region of interest" description="Disordered" evidence="1">
    <location>
        <begin position="241"/>
        <end position="289"/>
    </location>
</feature>
<evidence type="ECO:0000256" key="1">
    <source>
        <dbReference type="SAM" id="MobiDB-lite"/>
    </source>
</evidence>
<reference evidence="2" key="1">
    <citation type="journal article" date="2020" name="Nat. Commun.">
        <title>Large-scale genome sequencing of mycorrhizal fungi provides insights into the early evolution of symbiotic traits.</title>
        <authorList>
            <person name="Miyauchi S."/>
            <person name="Kiss E."/>
            <person name="Kuo A."/>
            <person name="Drula E."/>
            <person name="Kohler A."/>
            <person name="Sanchez-Garcia M."/>
            <person name="Morin E."/>
            <person name="Andreopoulos B."/>
            <person name="Barry K.W."/>
            <person name="Bonito G."/>
            <person name="Buee M."/>
            <person name="Carver A."/>
            <person name="Chen C."/>
            <person name="Cichocki N."/>
            <person name="Clum A."/>
            <person name="Culley D."/>
            <person name="Crous P.W."/>
            <person name="Fauchery L."/>
            <person name="Girlanda M."/>
            <person name="Hayes R.D."/>
            <person name="Keri Z."/>
            <person name="LaButti K."/>
            <person name="Lipzen A."/>
            <person name="Lombard V."/>
            <person name="Magnuson J."/>
            <person name="Maillard F."/>
            <person name="Murat C."/>
            <person name="Nolan M."/>
            <person name="Ohm R.A."/>
            <person name="Pangilinan J."/>
            <person name="Pereira M.F."/>
            <person name="Perotto S."/>
            <person name="Peter M."/>
            <person name="Pfister S."/>
            <person name="Riley R."/>
            <person name="Sitrit Y."/>
            <person name="Stielow J.B."/>
            <person name="Szollosi G."/>
            <person name="Zifcakova L."/>
            <person name="Stursova M."/>
            <person name="Spatafora J.W."/>
            <person name="Tedersoo L."/>
            <person name="Vaario L.M."/>
            <person name="Yamada A."/>
            <person name="Yan M."/>
            <person name="Wang P."/>
            <person name="Xu J."/>
            <person name="Bruns T."/>
            <person name="Baldrian P."/>
            <person name="Vilgalys R."/>
            <person name="Dunand C."/>
            <person name="Henrissat B."/>
            <person name="Grigoriev I.V."/>
            <person name="Hibbett D."/>
            <person name="Nagy L.G."/>
            <person name="Martin F.M."/>
        </authorList>
    </citation>
    <scope>NUCLEOTIDE SEQUENCE</scope>
    <source>
        <strain evidence="2">UP504</strain>
    </source>
</reference>
<accession>A0A9P6DYS4</accession>
<organism evidence="2 3">
    <name type="scientific">Hydnum rufescens UP504</name>
    <dbReference type="NCBI Taxonomy" id="1448309"/>
    <lineage>
        <taxon>Eukaryota</taxon>
        <taxon>Fungi</taxon>
        <taxon>Dikarya</taxon>
        <taxon>Basidiomycota</taxon>
        <taxon>Agaricomycotina</taxon>
        <taxon>Agaricomycetes</taxon>
        <taxon>Cantharellales</taxon>
        <taxon>Hydnaceae</taxon>
        <taxon>Hydnum</taxon>
    </lineage>
</organism>
<feature type="region of interest" description="Disordered" evidence="1">
    <location>
        <begin position="364"/>
        <end position="431"/>
    </location>
</feature>
<evidence type="ECO:0000313" key="2">
    <source>
        <dbReference type="EMBL" id="KAF9518767.1"/>
    </source>
</evidence>
<feature type="compositionally biased region" description="Polar residues" evidence="1">
    <location>
        <begin position="1"/>
        <end position="14"/>
    </location>
</feature>
<dbReference type="AlphaFoldDB" id="A0A9P6DYS4"/>
<feature type="compositionally biased region" description="Polar residues" evidence="1">
    <location>
        <begin position="760"/>
        <end position="769"/>
    </location>
</feature>
<feature type="region of interest" description="Disordered" evidence="1">
    <location>
        <begin position="74"/>
        <end position="138"/>
    </location>
</feature>
<feature type="region of interest" description="Disordered" evidence="1">
    <location>
        <begin position="681"/>
        <end position="700"/>
    </location>
</feature>
<feature type="compositionally biased region" description="Polar residues" evidence="1">
    <location>
        <begin position="415"/>
        <end position="424"/>
    </location>
</feature>
<feature type="region of interest" description="Disordered" evidence="1">
    <location>
        <begin position="174"/>
        <end position="213"/>
    </location>
</feature>
<feature type="region of interest" description="Disordered" evidence="1">
    <location>
        <begin position="742"/>
        <end position="769"/>
    </location>
</feature>
<comment type="caution">
    <text evidence="2">The sequence shown here is derived from an EMBL/GenBank/DDBJ whole genome shotgun (WGS) entry which is preliminary data.</text>
</comment>
<dbReference type="EMBL" id="MU128922">
    <property type="protein sequence ID" value="KAF9518767.1"/>
    <property type="molecule type" value="Genomic_DNA"/>
</dbReference>
<feature type="compositionally biased region" description="Polar residues" evidence="1">
    <location>
        <begin position="272"/>
        <end position="285"/>
    </location>
</feature>
<feature type="compositionally biased region" description="Basic and acidic residues" evidence="1">
    <location>
        <begin position="95"/>
        <end position="135"/>
    </location>
</feature>
<evidence type="ECO:0000313" key="3">
    <source>
        <dbReference type="Proteomes" id="UP000886523"/>
    </source>
</evidence>
<proteinExistence type="predicted"/>
<dbReference type="Proteomes" id="UP000886523">
    <property type="component" value="Unassembled WGS sequence"/>
</dbReference>
<feature type="region of interest" description="Disordered" evidence="1">
    <location>
        <begin position="313"/>
        <end position="338"/>
    </location>
</feature>
<name>A0A9P6DYS4_9AGAM</name>
<feature type="compositionally biased region" description="Low complexity" evidence="1">
    <location>
        <begin position="742"/>
        <end position="754"/>
    </location>
</feature>
<feature type="region of interest" description="Disordered" evidence="1">
    <location>
        <begin position="1"/>
        <end position="29"/>
    </location>
</feature>
<gene>
    <name evidence="2" type="ORF">BS47DRAFT_195731</name>
</gene>